<gene>
    <name evidence="2" type="ORF">Vbra_7402</name>
</gene>
<sequence length="166" mass="18549">MAERFLQSSCYQEVPPVESPPDRPHEMPTVRCARPSSKDSETARTPCQGRSTDRLADHEVDCRPSASNDTLYEQHDVIASQSHSREPDLSYKDESKRTDLPNLLDVFTLKPQEDPNQVYLYQAPPANGTGAPKEPKRAAFEENNVAGFILVTKWGVGLRGPERVAE</sequence>
<organism evidence="2 3">
    <name type="scientific">Vitrella brassicaformis (strain CCMP3155)</name>
    <dbReference type="NCBI Taxonomy" id="1169540"/>
    <lineage>
        <taxon>Eukaryota</taxon>
        <taxon>Sar</taxon>
        <taxon>Alveolata</taxon>
        <taxon>Colpodellida</taxon>
        <taxon>Vitrellaceae</taxon>
        <taxon>Vitrella</taxon>
    </lineage>
</organism>
<feature type="compositionally biased region" description="Basic and acidic residues" evidence="1">
    <location>
        <begin position="83"/>
        <end position="97"/>
    </location>
</feature>
<feature type="region of interest" description="Disordered" evidence="1">
    <location>
        <begin position="1"/>
        <end position="97"/>
    </location>
</feature>
<dbReference type="EMBL" id="CDMY01000231">
    <property type="protein sequence ID" value="CEL95556.1"/>
    <property type="molecule type" value="Genomic_DNA"/>
</dbReference>
<accession>A0A0G4EHY4</accession>
<name>A0A0G4EHY4_VITBC</name>
<dbReference type="Proteomes" id="UP000041254">
    <property type="component" value="Unassembled WGS sequence"/>
</dbReference>
<evidence type="ECO:0000313" key="2">
    <source>
        <dbReference type="EMBL" id="CEL95556.1"/>
    </source>
</evidence>
<reference evidence="2 3" key="1">
    <citation type="submission" date="2014-11" db="EMBL/GenBank/DDBJ databases">
        <authorList>
            <person name="Zhu J."/>
            <person name="Qi W."/>
            <person name="Song R."/>
        </authorList>
    </citation>
    <scope>NUCLEOTIDE SEQUENCE [LARGE SCALE GENOMIC DNA]</scope>
</reference>
<feature type="compositionally biased region" description="Basic and acidic residues" evidence="1">
    <location>
        <begin position="51"/>
        <end position="62"/>
    </location>
</feature>
<dbReference type="InParanoid" id="A0A0G4EHY4"/>
<evidence type="ECO:0000313" key="3">
    <source>
        <dbReference type="Proteomes" id="UP000041254"/>
    </source>
</evidence>
<feature type="compositionally biased region" description="Polar residues" evidence="1">
    <location>
        <begin position="1"/>
        <end position="11"/>
    </location>
</feature>
<keyword evidence="3" id="KW-1185">Reference proteome</keyword>
<protein>
    <submittedName>
        <fullName evidence="2">Uncharacterized protein</fullName>
    </submittedName>
</protein>
<proteinExistence type="predicted"/>
<dbReference type="AlphaFoldDB" id="A0A0G4EHY4"/>
<dbReference type="VEuPathDB" id="CryptoDB:Vbra_7402"/>
<evidence type="ECO:0000256" key="1">
    <source>
        <dbReference type="SAM" id="MobiDB-lite"/>
    </source>
</evidence>